<organism evidence="2 3">
    <name type="scientific">Mycobacterium kansasii</name>
    <dbReference type="NCBI Taxonomy" id="1768"/>
    <lineage>
        <taxon>Bacteria</taxon>
        <taxon>Bacillati</taxon>
        <taxon>Actinomycetota</taxon>
        <taxon>Actinomycetes</taxon>
        <taxon>Mycobacteriales</taxon>
        <taxon>Mycobacteriaceae</taxon>
        <taxon>Mycobacterium</taxon>
    </lineage>
</organism>
<accession>A0A1V3XAM6</accession>
<reference evidence="2 3" key="1">
    <citation type="submission" date="2017-02" db="EMBL/GenBank/DDBJ databases">
        <title>Complete genome sequences of Mycobacterium kansasii strains isolated from rhesus macaques.</title>
        <authorList>
            <person name="Panda A."/>
            <person name="Nagaraj S."/>
            <person name="Zhao X."/>
            <person name="Tettelin H."/>
            <person name="Detolla L.J."/>
        </authorList>
    </citation>
    <scope>NUCLEOTIDE SEQUENCE [LARGE SCALE GENOMIC DNA]</scope>
    <source>
        <strain evidence="2 3">11-3813</strain>
    </source>
</reference>
<dbReference type="Pfam" id="PF07993">
    <property type="entry name" value="NAD_binding_4"/>
    <property type="match status" value="1"/>
</dbReference>
<evidence type="ECO:0000259" key="1">
    <source>
        <dbReference type="Pfam" id="PF07993"/>
    </source>
</evidence>
<proteinExistence type="predicted"/>
<gene>
    <name evidence="2" type="ORF">BZL30_3641</name>
</gene>
<evidence type="ECO:0000313" key="2">
    <source>
        <dbReference type="EMBL" id="OOK75511.1"/>
    </source>
</evidence>
<sequence>MTVLMTGFPGFLGSALLPRILKRTDSTAICLVQSKFATLAKCRVAELSAAEPSVSGRIELVEGDITQPGLGLAAGALSEVTEAWHLAAAYDLAVAREAAVRINVDGTRNVLDALDQCPSLTRLHYFSTCYVSGRYAGPFGEDDLEVGAPFNNYYEETKHLAEADVRWRMSAGMPATIYRPSIVVGDSRTGETQKFDGPYFVMQWLLRQPRHAILPVAGDPTMTRVNVVPRDFVVDAVSYLSGLAISEGRTYHLADPQPLTVEEMTDVLARVTGRQLVKIPLPRKLAKGSLAHVPGLYRLLRIPPEAVDYFAHPTFYLTDHCRADLADGPVGPRRSPATSTGSWISCAATRKSALRRCSDGAAPLCGPWNDQPCGRDGQVAAVVLSDPVI</sequence>
<protein>
    <submittedName>
        <fullName evidence="2">NAD dependent epimerase/dehydratase family protein</fullName>
    </submittedName>
</protein>
<comment type="caution">
    <text evidence="2">The sequence shown here is derived from an EMBL/GenBank/DDBJ whole genome shotgun (WGS) entry which is preliminary data.</text>
</comment>
<dbReference type="InterPro" id="IPR050177">
    <property type="entry name" value="Lipid_A_modif_metabolic_enz"/>
</dbReference>
<dbReference type="PANTHER" id="PTHR43245">
    <property type="entry name" value="BIFUNCTIONAL POLYMYXIN RESISTANCE PROTEIN ARNA"/>
    <property type="match status" value="1"/>
</dbReference>
<dbReference type="InterPro" id="IPR036291">
    <property type="entry name" value="NAD(P)-bd_dom_sf"/>
</dbReference>
<feature type="domain" description="Thioester reductase (TE)" evidence="1">
    <location>
        <begin position="6"/>
        <end position="237"/>
    </location>
</feature>
<dbReference type="Gene3D" id="3.40.50.720">
    <property type="entry name" value="NAD(P)-binding Rossmann-like Domain"/>
    <property type="match status" value="1"/>
</dbReference>
<dbReference type="EMBL" id="MVBM01000003">
    <property type="protein sequence ID" value="OOK75511.1"/>
    <property type="molecule type" value="Genomic_DNA"/>
</dbReference>
<evidence type="ECO:0000313" key="3">
    <source>
        <dbReference type="Proteomes" id="UP000189229"/>
    </source>
</evidence>
<dbReference type="InterPro" id="IPR013120">
    <property type="entry name" value="FAR_NAD-bd"/>
</dbReference>
<dbReference type="AlphaFoldDB" id="A0A1V3XAM6"/>
<dbReference type="Proteomes" id="UP000189229">
    <property type="component" value="Unassembled WGS sequence"/>
</dbReference>
<dbReference type="SUPFAM" id="SSF51735">
    <property type="entry name" value="NAD(P)-binding Rossmann-fold domains"/>
    <property type="match status" value="1"/>
</dbReference>
<dbReference type="CDD" id="cd05263">
    <property type="entry name" value="MupV_like_SDR_e"/>
    <property type="match status" value="1"/>
</dbReference>
<name>A0A1V3XAM6_MYCKA</name>